<organism evidence="2 3">
    <name type="scientific">Prorocentrum cordatum</name>
    <dbReference type="NCBI Taxonomy" id="2364126"/>
    <lineage>
        <taxon>Eukaryota</taxon>
        <taxon>Sar</taxon>
        <taxon>Alveolata</taxon>
        <taxon>Dinophyceae</taxon>
        <taxon>Prorocentrales</taxon>
        <taxon>Prorocentraceae</taxon>
        <taxon>Prorocentrum</taxon>
    </lineage>
</organism>
<comment type="caution">
    <text evidence="2">The sequence shown here is derived from an EMBL/GenBank/DDBJ whole genome shotgun (WGS) entry which is preliminary data.</text>
</comment>
<accession>A0ABN9VBI8</accession>
<evidence type="ECO:0000256" key="1">
    <source>
        <dbReference type="SAM" id="MobiDB-lite"/>
    </source>
</evidence>
<feature type="region of interest" description="Disordered" evidence="1">
    <location>
        <begin position="1"/>
        <end position="39"/>
    </location>
</feature>
<keyword evidence="3" id="KW-1185">Reference proteome</keyword>
<gene>
    <name evidence="2" type="ORF">PCOR1329_LOCUS56522</name>
</gene>
<evidence type="ECO:0000313" key="3">
    <source>
        <dbReference type="Proteomes" id="UP001189429"/>
    </source>
</evidence>
<protein>
    <recommendedName>
        <fullName evidence="4">Glycerophosphocholine acyltransferase 1</fullName>
    </recommendedName>
</protein>
<dbReference type="EMBL" id="CAUYUJ010016956">
    <property type="protein sequence ID" value="CAK0870396.1"/>
    <property type="molecule type" value="Genomic_DNA"/>
</dbReference>
<name>A0ABN9VBI8_9DINO</name>
<dbReference type="Proteomes" id="UP001189429">
    <property type="component" value="Unassembled WGS sequence"/>
</dbReference>
<sequence length="143" mass="16799">MSAKNNPHLRRRRCSRRRPRHHHAQHHHQKKFWLEDTPTRAESPLRKRAMTDSDDKLARVPIIQSDDPDVESVAWLLLTIAPHCCATAGEARKQRWLLRTAQSLVAICLYAASMWIQQLTQQVWLDFALVFIFIPPCITEWCR</sequence>
<feature type="compositionally biased region" description="Basic residues" evidence="1">
    <location>
        <begin position="7"/>
        <end position="31"/>
    </location>
</feature>
<evidence type="ECO:0008006" key="4">
    <source>
        <dbReference type="Google" id="ProtNLM"/>
    </source>
</evidence>
<reference evidence="2" key="1">
    <citation type="submission" date="2023-10" db="EMBL/GenBank/DDBJ databases">
        <authorList>
            <person name="Chen Y."/>
            <person name="Shah S."/>
            <person name="Dougan E. K."/>
            <person name="Thang M."/>
            <person name="Chan C."/>
        </authorList>
    </citation>
    <scope>NUCLEOTIDE SEQUENCE [LARGE SCALE GENOMIC DNA]</scope>
</reference>
<evidence type="ECO:0000313" key="2">
    <source>
        <dbReference type="EMBL" id="CAK0870396.1"/>
    </source>
</evidence>
<proteinExistence type="predicted"/>